<dbReference type="Gene3D" id="3.40.50.2300">
    <property type="match status" value="1"/>
</dbReference>
<gene>
    <name evidence="6" type="ORF">EW093_08810</name>
</gene>
<dbReference type="InterPro" id="IPR011006">
    <property type="entry name" value="CheY-like_superfamily"/>
</dbReference>
<feature type="domain" description="OmpR/PhoB-type" evidence="5">
    <location>
        <begin position="134"/>
        <end position="232"/>
    </location>
</feature>
<reference evidence="6 7" key="1">
    <citation type="submission" date="2019-02" db="EMBL/GenBank/DDBJ databases">
        <authorList>
            <person name="Fomenkov A."/>
            <person name="Dubinina G."/>
            <person name="Grabovich M."/>
            <person name="Vincze T."/>
            <person name="Roberts R.J."/>
        </authorList>
    </citation>
    <scope>NUCLEOTIDE SEQUENCE [LARGE SCALE GENOMIC DNA]</scope>
    <source>
        <strain evidence="6 7">P</strain>
    </source>
</reference>
<dbReference type="SUPFAM" id="SSF52172">
    <property type="entry name" value="CheY-like"/>
    <property type="match status" value="1"/>
</dbReference>
<dbReference type="PANTHER" id="PTHR48111">
    <property type="entry name" value="REGULATOR OF RPOS"/>
    <property type="match status" value="1"/>
</dbReference>
<feature type="modified residue" description="4-aspartylphosphate" evidence="2">
    <location>
        <position position="54"/>
    </location>
</feature>
<dbReference type="RefSeq" id="WP_149568038.1">
    <property type="nucleotide sequence ID" value="NZ_CP035807.1"/>
</dbReference>
<proteinExistence type="predicted"/>
<dbReference type="SMART" id="SM00448">
    <property type="entry name" value="REC"/>
    <property type="match status" value="1"/>
</dbReference>
<dbReference type="PROSITE" id="PS50110">
    <property type="entry name" value="RESPONSE_REGULATORY"/>
    <property type="match status" value="1"/>
</dbReference>
<dbReference type="OrthoDB" id="341603at2"/>
<feature type="DNA-binding region" description="OmpR/PhoB-type" evidence="3">
    <location>
        <begin position="134"/>
        <end position="232"/>
    </location>
</feature>
<dbReference type="SMART" id="SM00862">
    <property type="entry name" value="Trans_reg_C"/>
    <property type="match status" value="1"/>
</dbReference>
<organism evidence="6 7">
    <name type="scientific">Thiospirochaeta perfilievii</name>
    <dbReference type="NCBI Taxonomy" id="252967"/>
    <lineage>
        <taxon>Bacteria</taxon>
        <taxon>Pseudomonadati</taxon>
        <taxon>Spirochaetota</taxon>
        <taxon>Spirochaetia</taxon>
        <taxon>Spirochaetales</taxon>
        <taxon>Spirochaetaceae</taxon>
        <taxon>Thiospirochaeta</taxon>
    </lineage>
</organism>
<dbReference type="InterPro" id="IPR039420">
    <property type="entry name" value="WalR-like"/>
</dbReference>
<evidence type="ECO:0000256" key="2">
    <source>
        <dbReference type="PROSITE-ProRule" id="PRU00169"/>
    </source>
</evidence>
<dbReference type="AlphaFoldDB" id="A0A5C1QBN1"/>
<dbReference type="GO" id="GO:0006355">
    <property type="term" value="P:regulation of DNA-templated transcription"/>
    <property type="evidence" value="ECO:0007669"/>
    <property type="project" value="InterPro"/>
</dbReference>
<evidence type="ECO:0000313" key="6">
    <source>
        <dbReference type="EMBL" id="QEN04798.1"/>
    </source>
</evidence>
<dbReference type="Pfam" id="PF00072">
    <property type="entry name" value="Response_reg"/>
    <property type="match status" value="1"/>
</dbReference>
<dbReference type="PROSITE" id="PS51755">
    <property type="entry name" value="OMPR_PHOB"/>
    <property type="match status" value="1"/>
</dbReference>
<dbReference type="SUPFAM" id="SSF46894">
    <property type="entry name" value="C-terminal effector domain of the bipartite response regulators"/>
    <property type="match status" value="1"/>
</dbReference>
<dbReference type="InterPro" id="IPR016032">
    <property type="entry name" value="Sig_transdc_resp-reg_C-effctor"/>
</dbReference>
<dbReference type="InterPro" id="IPR036388">
    <property type="entry name" value="WH-like_DNA-bd_sf"/>
</dbReference>
<dbReference type="InterPro" id="IPR001789">
    <property type="entry name" value="Sig_transdc_resp-reg_receiver"/>
</dbReference>
<keyword evidence="1 3" id="KW-0238">DNA-binding</keyword>
<dbReference type="InterPro" id="IPR001867">
    <property type="entry name" value="OmpR/PhoB-type_DNA-bd"/>
</dbReference>
<evidence type="ECO:0000256" key="1">
    <source>
        <dbReference type="ARBA" id="ARBA00023125"/>
    </source>
</evidence>
<dbReference type="GO" id="GO:0000976">
    <property type="term" value="F:transcription cis-regulatory region binding"/>
    <property type="evidence" value="ECO:0007669"/>
    <property type="project" value="TreeGrafter"/>
</dbReference>
<dbReference type="KEGG" id="sper:EW093_08810"/>
<dbReference type="GO" id="GO:0032993">
    <property type="term" value="C:protein-DNA complex"/>
    <property type="evidence" value="ECO:0007669"/>
    <property type="project" value="TreeGrafter"/>
</dbReference>
<dbReference type="EMBL" id="CP035807">
    <property type="protein sequence ID" value="QEN04798.1"/>
    <property type="molecule type" value="Genomic_DNA"/>
</dbReference>
<name>A0A5C1QBN1_9SPIO</name>
<reference evidence="6 7" key="2">
    <citation type="submission" date="2019-09" db="EMBL/GenBank/DDBJ databases">
        <title>Complete Genome Sequence and Methylome Analysis of free living Spirochaetas.</title>
        <authorList>
            <person name="Leshcheva N."/>
            <person name="Mikheeva N."/>
        </authorList>
    </citation>
    <scope>NUCLEOTIDE SEQUENCE [LARGE SCALE GENOMIC DNA]</scope>
    <source>
        <strain evidence="6 7">P</strain>
    </source>
</reference>
<accession>A0A5C1QBN1</accession>
<sequence length="235" mass="27088">MAHEIILVIDDDDDLREFTVTSLKTEGFKTIEARNGNEAIFKAKNQEIDLVLLDLNLPDIDGEDVLQDLKSLNKLLPIIVLSGKQSVSSKVLTLGFGADDYVTKPFSEDELIARIKANIKKYSMFNEISESKKSDFLNLGNISLDQRNFIVKIEDREEKLSPRLFSLLRFFMENPDVVFNKRDIYSKVWDDNLFDDNTVTVFIRKLRRIIELDPGKPKHLLTIWGEGYKFIPSEK</sequence>
<dbReference type="CDD" id="cd00383">
    <property type="entry name" value="trans_reg_C"/>
    <property type="match status" value="1"/>
</dbReference>
<dbReference type="Gene3D" id="6.10.250.690">
    <property type="match status" value="1"/>
</dbReference>
<evidence type="ECO:0000259" key="4">
    <source>
        <dbReference type="PROSITE" id="PS50110"/>
    </source>
</evidence>
<evidence type="ECO:0000256" key="3">
    <source>
        <dbReference type="PROSITE-ProRule" id="PRU01091"/>
    </source>
</evidence>
<evidence type="ECO:0000313" key="7">
    <source>
        <dbReference type="Proteomes" id="UP000323824"/>
    </source>
</evidence>
<dbReference type="Pfam" id="PF00486">
    <property type="entry name" value="Trans_reg_C"/>
    <property type="match status" value="1"/>
</dbReference>
<feature type="domain" description="Response regulatory" evidence="4">
    <location>
        <begin position="5"/>
        <end position="119"/>
    </location>
</feature>
<dbReference type="PANTHER" id="PTHR48111:SF2">
    <property type="entry name" value="RESPONSE REGULATOR SAER"/>
    <property type="match status" value="1"/>
</dbReference>
<protein>
    <submittedName>
        <fullName evidence="6">Response regulator transcription factor</fullName>
    </submittedName>
</protein>
<evidence type="ECO:0000259" key="5">
    <source>
        <dbReference type="PROSITE" id="PS51755"/>
    </source>
</evidence>
<dbReference type="GO" id="GO:0000156">
    <property type="term" value="F:phosphorelay response regulator activity"/>
    <property type="evidence" value="ECO:0007669"/>
    <property type="project" value="TreeGrafter"/>
</dbReference>
<dbReference type="GO" id="GO:0005829">
    <property type="term" value="C:cytosol"/>
    <property type="evidence" value="ECO:0007669"/>
    <property type="project" value="TreeGrafter"/>
</dbReference>
<keyword evidence="2" id="KW-0597">Phosphoprotein</keyword>
<dbReference type="Proteomes" id="UP000323824">
    <property type="component" value="Chromosome"/>
</dbReference>
<dbReference type="Gene3D" id="1.10.10.10">
    <property type="entry name" value="Winged helix-like DNA-binding domain superfamily/Winged helix DNA-binding domain"/>
    <property type="match status" value="1"/>
</dbReference>
<keyword evidence="7" id="KW-1185">Reference proteome</keyword>